<protein>
    <submittedName>
        <fullName evidence="2">Uncharacterized protein</fullName>
    </submittedName>
</protein>
<dbReference type="eggNOG" id="COG1475">
    <property type="taxonomic scope" value="Bacteria"/>
</dbReference>
<dbReference type="EMBL" id="AAWS01000006">
    <property type="protein sequence ID" value="EAY30606.1"/>
    <property type="molecule type" value="Genomic_DNA"/>
</dbReference>
<dbReference type="Proteomes" id="UP000004095">
    <property type="component" value="Unassembled WGS sequence"/>
</dbReference>
<accession>A1ZGI9</accession>
<reference evidence="2 3" key="1">
    <citation type="submission" date="2007-01" db="EMBL/GenBank/DDBJ databases">
        <authorList>
            <person name="Haygood M."/>
            <person name="Podell S."/>
            <person name="Anderson C."/>
            <person name="Hopkinson B."/>
            <person name="Roe K."/>
            <person name="Barbeau K."/>
            <person name="Gaasterland T."/>
            <person name="Ferriera S."/>
            <person name="Johnson J."/>
            <person name="Kravitz S."/>
            <person name="Beeson K."/>
            <person name="Sutton G."/>
            <person name="Rogers Y.-H."/>
            <person name="Friedman R."/>
            <person name="Frazier M."/>
            <person name="Venter J.C."/>
        </authorList>
    </citation>
    <scope>NUCLEOTIDE SEQUENCE [LARGE SCALE GENOMIC DNA]</scope>
    <source>
        <strain evidence="2 3">ATCC 23134</strain>
    </source>
</reference>
<sequence length="308" mass="35359">MAKRDKLANLLSGAVKQKSESESQIKAKIHIEDEFRDLIPPLKEDEFAQLAQNIAEEGCREPLVVWKVPHDADDELAGKYVLIDGHNRHKICTTYNVDFKIHLVQFKTRFEARNWMINNQLGRRNLSKEQQAFLRGSRYNSEKSQGQRTDLSNSDQPKESTAKRIAKEYNVDEKTIRRDAKFAEGMDIIGKSNPELKQEILKGKVKVNKSHVQKLGEVAKDSDEVPILSVEDIYKRATEIEEGKEEQAYQSQDVPTPQYTNEQINAQIEHYHASIKKALEVAIKNRDRLALSKIKADLNQLEKLLLNN</sequence>
<evidence type="ECO:0000313" key="3">
    <source>
        <dbReference type="Proteomes" id="UP000004095"/>
    </source>
</evidence>
<dbReference type="Gene3D" id="3.90.1530.10">
    <property type="entry name" value="Conserved hypothetical protein from pyrococcus furiosus pfu- 392566-001, ParB domain"/>
    <property type="match status" value="1"/>
</dbReference>
<dbReference type="OrthoDB" id="5944985at2"/>
<evidence type="ECO:0000256" key="1">
    <source>
        <dbReference type="SAM" id="MobiDB-lite"/>
    </source>
</evidence>
<comment type="caution">
    <text evidence="2">The sequence shown here is derived from an EMBL/GenBank/DDBJ whole genome shotgun (WGS) entry which is preliminary data.</text>
</comment>
<evidence type="ECO:0000313" key="2">
    <source>
        <dbReference type="EMBL" id="EAY30606.1"/>
    </source>
</evidence>
<dbReference type="InterPro" id="IPR036086">
    <property type="entry name" value="ParB/Sulfiredoxin_sf"/>
</dbReference>
<dbReference type="RefSeq" id="WP_002694904.1">
    <property type="nucleotide sequence ID" value="NZ_AAWS01000006.1"/>
</dbReference>
<dbReference type="SUPFAM" id="SSF110849">
    <property type="entry name" value="ParB/Sulfiredoxin"/>
    <property type="match status" value="1"/>
</dbReference>
<organism evidence="2 3">
    <name type="scientific">Microscilla marina ATCC 23134</name>
    <dbReference type="NCBI Taxonomy" id="313606"/>
    <lineage>
        <taxon>Bacteria</taxon>
        <taxon>Pseudomonadati</taxon>
        <taxon>Bacteroidota</taxon>
        <taxon>Cytophagia</taxon>
        <taxon>Cytophagales</taxon>
        <taxon>Microscillaceae</taxon>
        <taxon>Microscilla</taxon>
    </lineage>
</organism>
<proteinExistence type="predicted"/>
<keyword evidence="3" id="KW-1185">Reference proteome</keyword>
<feature type="compositionally biased region" description="Polar residues" evidence="1">
    <location>
        <begin position="138"/>
        <end position="155"/>
    </location>
</feature>
<gene>
    <name evidence="2" type="ORF">M23134_03244</name>
</gene>
<dbReference type="AlphaFoldDB" id="A1ZGI9"/>
<feature type="region of interest" description="Disordered" evidence="1">
    <location>
        <begin position="136"/>
        <end position="164"/>
    </location>
</feature>
<name>A1ZGI9_MICM2</name>